<proteinExistence type="predicted"/>
<dbReference type="OrthoDB" id="10407615at2759"/>
<dbReference type="Proteomes" id="UP000054564">
    <property type="component" value="Unassembled WGS sequence"/>
</dbReference>
<reference evidence="2" key="1">
    <citation type="submission" date="2014-03" db="EMBL/GenBank/DDBJ databases">
        <title>The Genome Sequence of Puccinia striiformis f. sp. tritici PST-78.</title>
        <authorList>
            <consortium name="The Broad Institute Genome Sequencing Platform"/>
            <person name="Cuomo C."/>
            <person name="Hulbert S."/>
            <person name="Chen X."/>
            <person name="Walker B."/>
            <person name="Young S.K."/>
            <person name="Zeng Q."/>
            <person name="Gargeya S."/>
            <person name="Fitzgerald M."/>
            <person name="Haas B."/>
            <person name="Abouelleil A."/>
            <person name="Alvarado L."/>
            <person name="Arachchi H.M."/>
            <person name="Berlin A.M."/>
            <person name="Chapman S.B."/>
            <person name="Goldberg J."/>
            <person name="Griggs A."/>
            <person name="Gujja S."/>
            <person name="Hansen M."/>
            <person name="Howarth C."/>
            <person name="Imamovic A."/>
            <person name="Larimer J."/>
            <person name="McCowan C."/>
            <person name="Montmayeur A."/>
            <person name="Murphy C."/>
            <person name="Neiman D."/>
            <person name="Pearson M."/>
            <person name="Priest M."/>
            <person name="Roberts A."/>
            <person name="Saif S."/>
            <person name="Shea T."/>
            <person name="Sisk P."/>
            <person name="Sykes S."/>
            <person name="Wortman J."/>
            <person name="Nusbaum C."/>
            <person name="Birren B."/>
        </authorList>
    </citation>
    <scope>NUCLEOTIDE SEQUENCE [LARGE SCALE GENOMIC DNA]</scope>
    <source>
        <strain evidence="2">race PST-78</strain>
    </source>
</reference>
<gene>
    <name evidence="1" type="ORF">PSTG_20039</name>
</gene>
<feature type="non-terminal residue" evidence="1">
    <location>
        <position position="124"/>
    </location>
</feature>
<evidence type="ECO:0000313" key="2">
    <source>
        <dbReference type="Proteomes" id="UP000054564"/>
    </source>
</evidence>
<name>A0A0L0UIR1_9BASI</name>
<dbReference type="AlphaFoldDB" id="A0A0L0UIR1"/>
<keyword evidence="2" id="KW-1185">Reference proteome</keyword>
<comment type="caution">
    <text evidence="1">The sequence shown here is derived from an EMBL/GenBank/DDBJ whole genome shotgun (WGS) entry which is preliminary data.</text>
</comment>
<accession>A0A0L0UIR1</accession>
<dbReference type="EMBL" id="AJIL01008957">
    <property type="protein sequence ID" value="KNE86599.1"/>
    <property type="molecule type" value="Genomic_DNA"/>
</dbReference>
<organism evidence="1 2">
    <name type="scientific">Puccinia striiformis f. sp. tritici PST-78</name>
    <dbReference type="NCBI Taxonomy" id="1165861"/>
    <lineage>
        <taxon>Eukaryota</taxon>
        <taxon>Fungi</taxon>
        <taxon>Dikarya</taxon>
        <taxon>Basidiomycota</taxon>
        <taxon>Pucciniomycotina</taxon>
        <taxon>Pucciniomycetes</taxon>
        <taxon>Pucciniales</taxon>
        <taxon>Pucciniaceae</taxon>
        <taxon>Puccinia</taxon>
    </lineage>
</organism>
<sequence>MADNVIEGNQNGAPVVNPEMERITATILKSTIEAIPLLTMDNYSLWKDRVDNMLDLQNLNDSLTKNDGFLTSSQDTQLRAIIVAKLDSSVHINIINSENKKDARLIWKSIIKYFALAEGSNRAR</sequence>
<evidence type="ECO:0000313" key="1">
    <source>
        <dbReference type="EMBL" id="KNE86599.1"/>
    </source>
</evidence>
<protein>
    <recommendedName>
        <fullName evidence="3">DUF4219 domain-containing protein</fullName>
    </recommendedName>
</protein>
<evidence type="ECO:0008006" key="3">
    <source>
        <dbReference type="Google" id="ProtNLM"/>
    </source>
</evidence>